<dbReference type="InterPro" id="IPR042566">
    <property type="entry name" value="L1_C"/>
</dbReference>
<evidence type="ECO:0008006" key="3">
    <source>
        <dbReference type="Google" id="ProtNLM"/>
    </source>
</evidence>
<evidence type="ECO:0000313" key="1">
    <source>
        <dbReference type="EMBL" id="CAL1601073.1"/>
    </source>
</evidence>
<keyword evidence="2" id="KW-1185">Reference proteome</keyword>
<reference evidence="1 2" key="1">
    <citation type="submission" date="2024-04" db="EMBL/GenBank/DDBJ databases">
        <authorList>
            <person name="Waldvogel A.-M."/>
            <person name="Schoenle A."/>
        </authorList>
    </citation>
    <scope>NUCLEOTIDE SEQUENCE [LARGE SCALE GENOMIC DNA]</scope>
</reference>
<organism evidence="1 2">
    <name type="scientific">Knipowitschia caucasica</name>
    <name type="common">Caucasian dwarf goby</name>
    <name type="synonym">Pomatoschistus caucasicus</name>
    <dbReference type="NCBI Taxonomy" id="637954"/>
    <lineage>
        <taxon>Eukaryota</taxon>
        <taxon>Metazoa</taxon>
        <taxon>Chordata</taxon>
        <taxon>Craniata</taxon>
        <taxon>Vertebrata</taxon>
        <taxon>Euteleostomi</taxon>
        <taxon>Actinopterygii</taxon>
        <taxon>Neopterygii</taxon>
        <taxon>Teleostei</taxon>
        <taxon>Neoteleostei</taxon>
        <taxon>Acanthomorphata</taxon>
        <taxon>Gobiaria</taxon>
        <taxon>Gobiiformes</taxon>
        <taxon>Gobioidei</taxon>
        <taxon>Gobiidae</taxon>
        <taxon>Gobiinae</taxon>
        <taxon>Knipowitschia</taxon>
    </lineage>
</organism>
<dbReference type="EMBL" id="OZ035825">
    <property type="protein sequence ID" value="CAL1601073.1"/>
    <property type="molecule type" value="Genomic_DNA"/>
</dbReference>
<sequence>MIGMIKDAVKDAMIPVQKSVSDIEITLRTMTEHMASHDKKFDTVFNKMETIQANQRKNETETARCLKELAKLREDLVGQEDRSRRNNVRLGNLPPGVEGDDPLGYIQKMLPKWIPALSGRSPIEIDRAHRIYSTRSSKAPRVMIFRLLRYTDRQAILDGARKSRPTLQDGTPLWFSPDYSITTSQRRQAYNEVRAMLRKKGINTFLIYPAILKVNHNGQRWSFNTPDEAKETLTTLLEETSEDPVTADSQ</sequence>
<dbReference type="Gene3D" id="3.30.250.20">
    <property type="entry name" value="L1 transposable element, C-terminal domain"/>
    <property type="match status" value="1"/>
</dbReference>
<dbReference type="PANTHER" id="PTHR11505">
    <property type="entry name" value="L1 TRANSPOSABLE ELEMENT-RELATED"/>
    <property type="match status" value="1"/>
</dbReference>
<accession>A0AAV2LIW2</accession>
<name>A0AAV2LIW2_KNICA</name>
<dbReference type="InterPro" id="IPR004244">
    <property type="entry name" value="Transposase_22"/>
</dbReference>
<gene>
    <name evidence="1" type="ORF">KC01_LOCUS29108</name>
</gene>
<dbReference type="Gene3D" id="3.30.70.1820">
    <property type="entry name" value="L1 transposable element, RRM domain"/>
    <property type="match status" value="1"/>
</dbReference>
<protein>
    <recommendedName>
        <fullName evidence="3">LINE-1 type transposase domain-containing 1</fullName>
    </recommendedName>
</protein>
<dbReference type="Proteomes" id="UP001497482">
    <property type="component" value="Chromosome 3"/>
</dbReference>
<dbReference type="AlphaFoldDB" id="A0AAV2LIW2"/>
<proteinExistence type="predicted"/>
<evidence type="ECO:0000313" key="2">
    <source>
        <dbReference type="Proteomes" id="UP001497482"/>
    </source>
</evidence>